<sequence>MTEEDRRSSIGLSNITERLEGQIRIVDDSIPHLVEDIVHFNNSARPLIIREVSESSAKKNAEFVVGKGKGIPYHKSDLTIQTEIKKLDVEKVELNSISNSADLVAEEIISMEISEVIEKKNMFSLLQHVNEEGNVVSTKAISLIANEENQQELEIITDDKGIKSTVIHELFNIMNTTNQSVVCNEDTDDKFDKYGESYEDGKEVSSTSVSVRIPTNIKFKLQKELKSLGRYGHQLDRSVQISEDRPEHRPECKMGRFKIGLIVQADLKIIPGDQFKSEENHPEHRPEFELANIYRPEVTKADLTIIQANQFKSKENRPEHHPEFELADIYRPEVSKVHKIRLQIGTSSRLGKLGLSQLVPFSFLESIIIAVAPDAKSTRSYCNLESAQDWKTSDLHDGDECSPDTSLWCPNELRNPSTGDALVPASQASDSSRSKAGLTDSMVVGDIDIGAKMDNLIVKSNSVDLITCTIEVNIHDDVASLKAKLESRGLCSKSGAVELISIRHCEDGELDLGNLKEDSIVMPKEPSGNGLHNIWEK</sequence>
<dbReference type="Proteomes" id="UP000233837">
    <property type="component" value="Unassembled WGS sequence"/>
</dbReference>
<protein>
    <submittedName>
        <fullName evidence="1">Uncharacterized protein</fullName>
    </submittedName>
</protein>
<name>A0A2I0WJK6_9ASPA</name>
<reference evidence="1 2" key="1">
    <citation type="journal article" date="2016" name="Sci. Rep.">
        <title>The Dendrobium catenatum Lindl. genome sequence provides insights into polysaccharide synthase, floral development and adaptive evolution.</title>
        <authorList>
            <person name="Zhang G.Q."/>
            <person name="Xu Q."/>
            <person name="Bian C."/>
            <person name="Tsai W.C."/>
            <person name="Yeh C.M."/>
            <person name="Liu K.W."/>
            <person name="Yoshida K."/>
            <person name="Zhang L.S."/>
            <person name="Chang S.B."/>
            <person name="Chen F."/>
            <person name="Shi Y."/>
            <person name="Su Y.Y."/>
            <person name="Zhang Y.Q."/>
            <person name="Chen L.J."/>
            <person name="Yin Y."/>
            <person name="Lin M."/>
            <person name="Huang H."/>
            <person name="Deng H."/>
            <person name="Wang Z.W."/>
            <person name="Zhu S.L."/>
            <person name="Zhao X."/>
            <person name="Deng C."/>
            <person name="Niu S.C."/>
            <person name="Huang J."/>
            <person name="Wang M."/>
            <person name="Liu G.H."/>
            <person name="Yang H.J."/>
            <person name="Xiao X.J."/>
            <person name="Hsiao Y.Y."/>
            <person name="Wu W.L."/>
            <person name="Chen Y.Y."/>
            <person name="Mitsuda N."/>
            <person name="Ohme-Takagi M."/>
            <person name="Luo Y.B."/>
            <person name="Van de Peer Y."/>
            <person name="Liu Z.J."/>
        </authorList>
    </citation>
    <scope>NUCLEOTIDE SEQUENCE [LARGE SCALE GENOMIC DNA]</scope>
    <source>
        <tissue evidence="1">The whole plant</tissue>
    </source>
</reference>
<evidence type="ECO:0000313" key="2">
    <source>
        <dbReference type="Proteomes" id="UP000233837"/>
    </source>
</evidence>
<organism evidence="1 2">
    <name type="scientific">Dendrobium catenatum</name>
    <dbReference type="NCBI Taxonomy" id="906689"/>
    <lineage>
        <taxon>Eukaryota</taxon>
        <taxon>Viridiplantae</taxon>
        <taxon>Streptophyta</taxon>
        <taxon>Embryophyta</taxon>
        <taxon>Tracheophyta</taxon>
        <taxon>Spermatophyta</taxon>
        <taxon>Magnoliopsida</taxon>
        <taxon>Liliopsida</taxon>
        <taxon>Asparagales</taxon>
        <taxon>Orchidaceae</taxon>
        <taxon>Epidendroideae</taxon>
        <taxon>Malaxideae</taxon>
        <taxon>Dendrobiinae</taxon>
        <taxon>Dendrobium</taxon>
    </lineage>
</organism>
<keyword evidence="2" id="KW-1185">Reference proteome</keyword>
<evidence type="ECO:0000313" key="1">
    <source>
        <dbReference type="EMBL" id="PKU75845.1"/>
    </source>
</evidence>
<accession>A0A2I0WJK6</accession>
<gene>
    <name evidence="1" type="ORF">MA16_Dca023361</name>
</gene>
<dbReference type="EMBL" id="KZ502565">
    <property type="protein sequence ID" value="PKU75845.1"/>
    <property type="molecule type" value="Genomic_DNA"/>
</dbReference>
<dbReference type="AlphaFoldDB" id="A0A2I0WJK6"/>
<proteinExistence type="predicted"/>
<reference evidence="1 2" key="2">
    <citation type="journal article" date="2017" name="Nature">
        <title>The Apostasia genome and the evolution of orchids.</title>
        <authorList>
            <person name="Zhang G.Q."/>
            <person name="Liu K.W."/>
            <person name="Li Z."/>
            <person name="Lohaus R."/>
            <person name="Hsiao Y.Y."/>
            <person name="Niu S.C."/>
            <person name="Wang J.Y."/>
            <person name="Lin Y.C."/>
            <person name="Xu Q."/>
            <person name="Chen L.J."/>
            <person name="Yoshida K."/>
            <person name="Fujiwara S."/>
            <person name="Wang Z.W."/>
            <person name="Zhang Y.Q."/>
            <person name="Mitsuda N."/>
            <person name="Wang M."/>
            <person name="Liu G.H."/>
            <person name="Pecoraro L."/>
            <person name="Huang H.X."/>
            <person name="Xiao X.J."/>
            <person name="Lin M."/>
            <person name="Wu X.Y."/>
            <person name="Wu W.L."/>
            <person name="Chen Y.Y."/>
            <person name="Chang S.B."/>
            <person name="Sakamoto S."/>
            <person name="Ohme-Takagi M."/>
            <person name="Yagi M."/>
            <person name="Zeng S.J."/>
            <person name="Shen C.Y."/>
            <person name="Yeh C.M."/>
            <person name="Luo Y.B."/>
            <person name="Tsai W.C."/>
            <person name="Van de Peer Y."/>
            <person name="Liu Z.J."/>
        </authorList>
    </citation>
    <scope>NUCLEOTIDE SEQUENCE [LARGE SCALE GENOMIC DNA]</scope>
    <source>
        <tissue evidence="1">The whole plant</tissue>
    </source>
</reference>